<dbReference type="OrthoDB" id="346907at2759"/>
<dbReference type="FunFam" id="3.30.200.20:FF:000042">
    <property type="entry name" value="Aurora kinase A"/>
    <property type="match status" value="1"/>
</dbReference>
<evidence type="ECO:0000256" key="8">
    <source>
        <dbReference type="SAM" id="MobiDB-lite"/>
    </source>
</evidence>
<dbReference type="AlphaFoldDB" id="A0A0C2XGE3"/>
<dbReference type="HOGENOM" id="CLU_006447_0_0_1"/>
<dbReference type="SMART" id="SM00220">
    <property type="entry name" value="S_TKc"/>
    <property type="match status" value="1"/>
</dbReference>
<dbReference type="InterPro" id="IPR048941">
    <property type="entry name" value="ATG1-like_MIT2"/>
</dbReference>
<dbReference type="EMBL" id="KN824294">
    <property type="protein sequence ID" value="KIM28182.1"/>
    <property type="molecule type" value="Genomic_DNA"/>
</dbReference>
<dbReference type="Gene3D" id="1.10.510.10">
    <property type="entry name" value="Transferase(Phosphotransferase) domain 1"/>
    <property type="match status" value="1"/>
</dbReference>
<keyword evidence="4" id="KW-0418">Kinase</keyword>
<dbReference type="PANTHER" id="PTHR24348">
    <property type="entry name" value="SERINE/THREONINE-PROTEIN KINASE UNC-51-RELATED"/>
    <property type="match status" value="1"/>
</dbReference>
<dbReference type="GO" id="GO:0005524">
    <property type="term" value="F:ATP binding"/>
    <property type="evidence" value="ECO:0007669"/>
    <property type="project" value="UniProtKB-UniRule"/>
</dbReference>
<feature type="compositionally biased region" description="Pro residues" evidence="8">
    <location>
        <begin position="422"/>
        <end position="431"/>
    </location>
</feature>
<evidence type="ECO:0000256" key="7">
    <source>
        <dbReference type="PROSITE-ProRule" id="PRU10141"/>
    </source>
</evidence>
<evidence type="ECO:0000256" key="4">
    <source>
        <dbReference type="ARBA" id="ARBA00022777"/>
    </source>
</evidence>
<evidence type="ECO:0000256" key="5">
    <source>
        <dbReference type="ARBA" id="ARBA00022840"/>
    </source>
</evidence>
<reference evidence="11" key="2">
    <citation type="submission" date="2015-01" db="EMBL/GenBank/DDBJ databases">
        <title>Evolutionary Origins and Diversification of the Mycorrhizal Mutualists.</title>
        <authorList>
            <consortium name="DOE Joint Genome Institute"/>
            <consortium name="Mycorrhizal Genomics Consortium"/>
            <person name="Kohler A."/>
            <person name="Kuo A."/>
            <person name="Nagy L.G."/>
            <person name="Floudas D."/>
            <person name="Copeland A."/>
            <person name="Barry K.W."/>
            <person name="Cichocki N."/>
            <person name="Veneault-Fourrey C."/>
            <person name="LaButti K."/>
            <person name="Lindquist E.A."/>
            <person name="Lipzen A."/>
            <person name="Lundell T."/>
            <person name="Morin E."/>
            <person name="Murat C."/>
            <person name="Riley R."/>
            <person name="Ohm R."/>
            <person name="Sun H."/>
            <person name="Tunlid A."/>
            <person name="Henrissat B."/>
            <person name="Grigoriev I.V."/>
            <person name="Hibbett D.S."/>
            <person name="Martin F."/>
        </authorList>
    </citation>
    <scope>NUCLEOTIDE SEQUENCE [LARGE SCALE GENOMIC DNA]</scope>
    <source>
        <strain evidence="11">MAFF 305830</strain>
    </source>
</reference>
<proteinExistence type="predicted"/>
<dbReference type="Pfam" id="PF00069">
    <property type="entry name" value="Pkinase"/>
    <property type="match status" value="1"/>
</dbReference>
<dbReference type="CDD" id="cd14009">
    <property type="entry name" value="STKc_ATG1_ULK_like"/>
    <property type="match status" value="1"/>
</dbReference>
<evidence type="ECO:0000256" key="3">
    <source>
        <dbReference type="ARBA" id="ARBA00022741"/>
    </source>
</evidence>
<dbReference type="GO" id="GO:0034045">
    <property type="term" value="C:phagophore assembly site membrane"/>
    <property type="evidence" value="ECO:0007669"/>
    <property type="project" value="TreeGrafter"/>
</dbReference>
<protein>
    <recommendedName>
        <fullName evidence="1">non-specific serine/threonine protein kinase</fullName>
        <ecNumber evidence="1">2.7.11.1</ecNumber>
    </recommendedName>
    <alternativeName>
        <fullName evidence="6">Autophagy-related protein 1</fullName>
    </alternativeName>
</protein>
<sequence length="894" mass="99473">MASHAGDPGNGATSKRVGGIEDHESAPYIIKNEIGKGSFATVYRGFHRDTRAAVAIKTVSRTILTPKLVDNLESEINILKQLKHPHITELIEIVKAERFIFLIMEDCTGGDLSGYLKRRGRIEGLQYIPEPGAAPTYYPHPRTGGLDVIAVRSFLRQMARALKFLRQRNLIHRDIKPQNLLLKPATEADYEKGHPLGIPLLKIADFGFARHLPNTMMAETLCGSPLYMAPEILRYEKYDAKADLWSVGAVLYEISVGKPPFRAQNHIELLKRIEQARSTVRFPDEDDPKANPIQVPSDIKKLIRSLLKRHPVERATFDEFFLSKAMANSKFHPPRSPDEAPSSYSPKSVLSVTPLTNGKHLPTTTPVIMPHIPPNHRIIPPEVLDPKALIPPSNFNFRKPGGTNSTSDGKRTASSASGSAPLPAPGLPTNPSPGSSPAAKPSPLRRPISITPELSTPAEVDEENMLKSEYVVIRDTRHVEFNQRVDELNAARLRNNRRMSETPSDRASPSSSPAQAGISSSPRKPILMALPSSDAKYPPFPPSPVEADARPRPLRNGSSALTRALTAATKKLWGTTGNTPTHSPTLISSPASGYPPLQIQEVPNGRVNGSPRTNQKLLGDNTTGDVNPGEEKLLAGLEILAQKVEVITKWADELYETVRNTPQKPIPDPSKFIPREGESPRQATKRRNHELDMELAAVNCIALYMLIMNFSQNGIDRLQDYMDVVEVGGEMPSVSPGFDDAVDWYGARYEKCSQRAQAVKAWLPESAMHEPPFFMDQVLFERALSLSRDAAKKEILDQGSWECEDMYHDALWLLYTVRDDLEARSNAYIEEDRSTVDTWITRTKLRYHRCQARAVMPENVRRKDAQADQNLDDVNRFPPPWDLQPLTPSSPTNR</sequence>
<dbReference type="Pfam" id="PF21127">
    <property type="entry name" value="ATG1-like_MIT2"/>
    <property type="match status" value="1"/>
</dbReference>
<keyword evidence="3 7" id="KW-0547">Nucleotide-binding</keyword>
<keyword evidence="5 7" id="KW-0067">ATP-binding</keyword>
<dbReference type="GO" id="GO:0042594">
    <property type="term" value="P:response to starvation"/>
    <property type="evidence" value="ECO:0007669"/>
    <property type="project" value="TreeGrafter"/>
</dbReference>
<dbReference type="InterPro" id="IPR045269">
    <property type="entry name" value="Atg1-like"/>
</dbReference>
<dbReference type="PROSITE" id="PS00107">
    <property type="entry name" value="PROTEIN_KINASE_ATP"/>
    <property type="match status" value="1"/>
</dbReference>
<feature type="region of interest" description="Disordered" evidence="8">
    <location>
        <begin position="330"/>
        <end position="369"/>
    </location>
</feature>
<keyword evidence="2" id="KW-0808">Transferase</keyword>
<dbReference type="InterPro" id="IPR011009">
    <property type="entry name" value="Kinase-like_dom_sf"/>
</dbReference>
<dbReference type="GO" id="GO:0000422">
    <property type="term" value="P:autophagy of mitochondrion"/>
    <property type="evidence" value="ECO:0007669"/>
    <property type="project" value="TreeGrafter"/>
</dbReference>
<feature type="compositionally biased region" description="Low complexity" evidence="8">
    <location>
        <begin position="505"/>
        <end position="522"/>
    </location>
</feature>
<dbReference type="GO" id="GO:0005776">
    <property type="term" value="C:autophagosome"/>
    <property type="evidence" value="ECO:0007669"/>
    <property type="project" value="TreeGrafter"/>
</dbReference>
<dbReference type="PROSITE" id="PS00108">
    <property type="entry name" value="PROTEIN_KINASE_ST"/>
    <property type="match status" value="1"/>
</dbReference>
<feature type="region of interest" description="Disordered" evidence="8">
    <location>
        <begin position="660"/>
        <end position="686"/>
    </location>
</feature>
<feature type="compositionally biased region" description="Low complexity" evidence="8">
    <location>
        <begin position="432"/>
        <end position="442"/>
    </location>
</feature>
<dbReference type="GO" id="GO:0061709">
    <property type="term" value="P:reticulophagy"/>
    <property type="evidence" value="ECO:0007669"/>
    <property type="project" value="TreeGrafter"/>
</dbReference>
<name>A0A0C2XGE3_SERVB</name>
<dbReference type="GO" id="GO:0004674">
    <property type="term" value="F:protein serine/threonine kinase activity"/>
    <property type="evidence" value="ECO:0007669"/>
    <property type="project" value="UniProtKB-EC"/>
</dbReference>
<keyword evidence="11" id="KW-1185">Reference proteome</keyword>
<dbReference type="PANTHER" id="PTHR24348:SF22">
    <property type="entry name" value="NON-SPECIFIC SERINE_THREONINE PROTEIN KINASE"/>
    <property type="match status" value="1"/>
</dbReference>
<dbReference type="Pfam" id="PF12063">
    <property type="entry name" value="ATG1-like_MIT1"/>
    <property type="match status" value="1"/>
</dbReference>
<feature type="compositionally biased region" description="Polar residues" evidence="8">
    <location>
        <begin position="342"/>
        <end position="366"/>
    </location>
</feature>
<dbReference type="InterPro" id="IPR000719">
    <property type="entry name" value="Prot_kinase_dom"/>
</dbReference>
<feature type="region of interest" description="Disordered" evidence="8">
    <location>
        <begin position="492"/>
        <end position="556"/>
    </location>
</feature>
<feature type="domain" description="Protein kinase" evidence="9">
    <location>
        <begin position="28"/>
        <end position="335"/>
    </location>
</feature>
<dbReference type="GO" id="GO:0005829">
    <property type="term" value="C:cytosol"/>
    <property type="evidence" value="ECO:0007669"/>
    <property type="project" value="TreeGrafter"/>
</dbReference>
<dbReference type="InterPro" id="IPR022708">
    <property type="entry name" value="Atg1-like_tMIT"/>
</dbReference>
<dbReference type="InterPro" id="IPR008271">
    <property type="entry name" value="Ser/Thr_kinase_AS"/>
</dbReference>
<reference evidence="10 11" key="1">
    <citation type="submission" date="2014-04" db="EMBL/GenBank/DDBJ databases">
        <authorList>
            <consortium name="DOE Joint Genome Institute"/>
            <person name="Kuo A."/>
            <person name="Zuccaro A."/>
            <person name="Kohler A."/>
            <person name="Nagy L.G."/>
            <person name="Floudas D."/>
            <person name="Copeland A."/>
            <person name="Barry K.W."/>
            <person name="Cichocki N."/>
            <person name="Veneault-Fourrey C."/>
            <person name="LaButti K."/>
            <person name="Lindquist E.A."/>
            <person name="Lipzen A."/>
            <person name="Lundell T."/>
            <person name="Morin E."/>
            <person name="Murat C."/>
            <person name="Sun H."/>
            <person name="Tunlid A."/>
            <person name="Henrissat B."/>
            <person name="Grigoriev I.V."/>
            <person name="Hibbett D.S."/>
            <person name="Martin F."/>
            <person name="Nordberg H.P."/>
            <person name="Cantor M.N."/>
            <person name="Hua S.X."/>
        </authorList>
    </citation>
    <scope>NUCLEOTIDE SEQUENCE [LARGE SCALE GENOMIC DNA]</scope>
    <source>
        <strain evidence="10 11">MAFF 305830</strain>
    </source>
</reference>
<organism evidence="10 11">
    <name type="scientific">Serendipita vermifera MAFF 305830</name>
    <dbReference type="NCBI Taxonomy" id="933852"/>
    <lineage>
        <taxon>Eukaryota</taxon>
        <taxon>Fungi</taxon>
        <taxon>Dikarya</taxon>
        <taxon>Basidiomycota</taxon>
        <taxon>Agaricomycotina</taxon>
        <taxon>Agaricomycetes</taxon>
        <taxon>Sebacinales</taxon>
        <taxon>Serendipitaceae</taxon>
        <taxon>Serendipita</taxon>
    </lineage>
</organism>
<dbReference type="GO" id="GO:0034727">
    <property type="term" value="P:piecemeal microautophagy of the nucleus"/>
    <property type="evidence" value="ECO:0007669"/>
    <property type="project" value="TreeGrafter"/>
</dbReference>
<accession>A0A0C2XGE3</accession>
<dbReference type="Proteomes" id="UP000054097">
    <property type="component" value="Unassembled WGS sequence"/>
</dbReference>
<feature type="binding site" evidence="7">
    <location>
        <position position="57"/>
    </location>
    <ligand>
        <name>ATP</name>
        <dbReference type="ChEBI" id="CHEBI:30616"/>
    </ligand>
</feature>
<dbReference type="InterPro" id="IPR017441">
    <property type="entry name" value="Protein_kinase_ATP_BS"/>
</dbReference>
<feature type="compositionally biased region" description="Polar residues" evidence="8">
    <location>
        <begin position="610"/>
        <end position="625"/>
    </location>
</feature>
<evidence type="ECO:0000259" key="9">
    <source>
        <dbReference type="PROSITE" id="PS50011"/>
    </source>
</evidence>
<evidence type="ECO:0000256" key="1">
    <source>
        <dbReference type="ARBA" id="ARBA00012513"/>
    </source>
</evidence>
<gene>
    <name evidence="10" type="ORF">M408DRAFT_23888</name>
</gene>
<evidence type="ECO:0000313" key="10">
    <source>
        <dbReference type="EMBL" id="KIM28182.1"/>
    </source>
</evidence>
<feature type="region of interest" description="Disordered" evidence="8">
    <location>
        <begin position="390"/>
        <end position="461"/>
    </location>
</feature>
<dbReference type="SUPFAM" id="SSF56112">
    <property type="entry name" value="Protein kinase-like (PK-like)"/>
    <property type="match status" value="1"/>
</dbReference>
<feature type="region of interest" description="Disordered" evidence="8">
    <location>
        <begin position="573"/>
        <end position="626"/>
    </location>
</feature>
<dbReference type="GO" id="GO:0000045">
    <property type="term" value="P:autophagosome assembly"/>
    <property type="evidence" value="ECO:0007669"/>
    <property type="project" value="TreeGrafter"/>
</dbReference>
<dbReference type="GO" id="GO:0010506">
    <property type="term" value="P:regulation of autophagy"/>
    <property type="evidence" value="ECO:0007669"/>
    <property type="project" value="InterPro"/>
</dbReference>
<dbReference type="STRING" id="933852.A0A0C2XGE3"/>
<dbReference type="PROSITE" id="PS50011">
    <property type="entry name" value="PROTEIN_KINASE_DOM"/>
    <property type="match status" value="1"/>
</dbReference>
<dbReference type="EC" id="2.7.11.1" evidence="1"/>
<evidence type="ECO:0000256" key="2">
    <source>
        <dbReference type="ARBA" id="ARBA00022679"/>
    </source>
</evidence>
<feature type="region of interest" description="Disordered" evidence="8">
    <location>
        <begin position="860"/>
        <end position="894"/>
    </location>
</feature>
<evidence type="ECO:0000313" key="11">
    <source>
        <dbReference type="Proteomes" id="UP000054097"/>
    </source>
</evidence>
<feature type="compositionally biased region" description="Polar residues" evidence="8">
    <location>
        <begin position="575"/>
        <end position="591"/>
    </location>
</feature>
<evidence type="ECO:0000256" key="6">
    <source>
        <dbReference type="ARBA" id="ARBA00030237"/>
    </source>
</evidence>